<organism evidence="1 2">
    <name type="scientific">Taeniopygia guttata</name>
    <name type="common">Zebra finch</name>
    <name type="synonym">Poephila guttata</name>
    <dbReference type="NCBI Taxonomy" id="59729"/>
    <lineage>
        <taxon>Eukaryota</taxon>
        <taxon>Metazoa</taxon>
        <taxon>Chordata</taxon>
        <taxon>Craniata</taxon>
        <taxon>Vertebrata</taxon>
        <taxon>Euteleostomi</taxon>
        <taxon>Archelosauria</taxon>
        <taxon>Archosauria</taxon>
        <taxon>Dinosauria</taxon>
        <taxon>Saurischia</taxon>
        <taxon>Theropoda</taxon>
        <taxon>Coelurosauria</taxon>
        <taxon>Aves</taxon>
        <taxon>Neognathae</taxon>
        <taxon>Neoaves</taxon>
        <taxon>Telluraves</taxon>
        <taxon>Australaves</taxon>
        <taxon>Passeriformes</taxon>
        <taxon>Passeroidea</taxon>
        <taxon>Estrildidae</taxon>
        <taxon>Estrildinae</taxon>
        <taxon>Taeniopygia</taxon>
    </lineage>
</organism>
<reference evidence="1" key="2">
    <citation type="submission" date="2025-08" db="UniProtKB">
        <authorList>
            <consortium name="Ensembl"/>
        </authorList>
    </citation>
    <scope>IDENTIFICATION</scope>
</reference>
<dbReference type="AlphaFoldDB" id="A0A674HHW5"/>
<protein>
    <submittedName>
        <fullName evidence="1">Uncharacterized protein</fullName>
    </submittedName>
</protein>
<evidence type="ECO:0000313" key="2">
    <source>
        <dbReference type="Proteomes" id="UP000007754"/>
    </source>
</evidence>
<proteinExistence type="predicted"/>
<keyword evidence="2" id="KW-1185">Reference proteome</keyword>
<name>A0A674HHW5_TAEGU</name>
<dbReference type="InParanoid" id="A0A674HHW5"/>
<dbReference type="Proteomes" id="UP000007754">
    <property type="component" value="Chromosome 17"/>
</dbReference>
<accession>A0A674HHW5</accession>
<sequence length="73" mass="8488">PKTRGARRTHCTNYPCHTLSARRWNQYHHFHSLDNSPANLGVGKQATVPLPLWFFRVGARKRNFLCLRDQSKA</sequence>
<reference evidence="1" key="3">
    <citation type="submission" date="2025-09" db="UniProtKB">
        <authorList>
            <consortium name="Ensembl"/>
        </authorList>
    </citation>
    <scope>IDENTIFICATION</scope>
</reference>
<reference evidence="1 2" key="1">
    <citation type="journal article" date="2010" name="Nature">
        <title>The genome of a songbird.</title>
        <authorList>
            <person name="Warren W.C."/>
            <person name="Clayton D.F."/>
            <person name="Ellegren H."/>
            <person name="Arnold A.P."/>
            <person name="Hillier L.W."/>
            <person name="Kunstner A."/>
            <person name="Searle S."/>
            <person name="White S."/>
            <person name="Vilella A.J."/>
            <person name="Fairley S."/>
            <person name="Heger A."/>
            <person name="Kong L."/>
            <person name="Ponting C.P."/>
            <person name="Jarvis E.D."/>
            <person name="Mello C.V."/>
            <person name="Minx P."/>
            <person name="Lovell P."/>
            <person name="Velho T.A."/>
            <person name="Ferris M."/>
            <person name="Balakrishnan C.N."/>
            <person name="Sinha S."/>
            <person name="Blatti C."/>
            <person name="London S.E."/>
            <person name="Li Y."/>
            <person name="Lin Y.C."/>
            <person name="George J."/>
            <person name="Sweedler J."/>
            <person name="Southey B."/>
            <person name="Gunaratne P."/>
            <person name="Watson M."/>
            <person name="Nam K."/>
            <person name="Backstrom N."/>
            <person name="Smeds L."/>
            <person name="Nabholz B."/>
            <person name="Itoh Y."/>
            <person name="Whitney O."/>
            <person name="Pfenning A.R."/>
            <person name="Howard J."/>
            <person name="Volker M."/>
            <person name="Skinner B.M."/>
            <person name="Griffin D.K."/>
            <person name="Ye L."/>
            <person name="McLaren W.M."/>
            <person name="Flicek P."/>
            <person name="Quesada V."/>
            <person name="Velasco G."/>
            <person name="Lopez-Otin C."/>
            <person name="Puente X.S."/>
            <person name="Olender T."/>
            <person name="Lancet D."/>
            <person name="Smit A.F."/>
            <person name="Hubley R."/>
            <person name="Konkel M.K."/>
            <person name="Walker J.A."/>
            <person name="Batzer M.A."/>
            <person name="Gu W."/>
            <person name="Pollock D.D."/>
            <person name="Chen L."/>
            <person name="Cheng Z."/>
            <person name="Eichler E.E."/>
            <person name="Stapley J."/>
            <person name="Slate J."/>
            <person name="Ekblom R."/>
            <person name="Birkhead T."/>
            <person name="Burke T."/>
            <person name="Burt D."/>
            <person name="Scharff C."/>
            <person name="Adam I."/>
            <person name="Richard H."/>
            <person name="Sultan M."/>
            <person name="Soldatov A."/>
            <person name="Lehrach H."/>
            <person name="Edwards S.V."/>
            <person name="Yang S.P."/>
            <person name="Li X."/>
            <person name="Graves T."/>
            <person name="Fulton L."/>
            <person name="Nelson J."/>
            <person name="Chinwalla A."/>
            <person name="Hou S."/>
            <person name="Mardis E.R."/>
            <person name="Wilson R.K."/>
        </authorList>
    </citation>
    <scope>NUCLEOTIDE SEQUENCE [LARGE SCALE GENOMIC DNA]</scope>
</reference>
<evidence type="ECO:0000313" key="1">
    <source>
        <dbReference type="Ensembl" id="ENSTGUP00000034266.1"/>
    </source>
</evidence>
<dbReference type="Ensembl" id="ENSTGUT00000043126.1">
    <property type="protein sequence ID" value="ENSTGUP00000034266.1"/>
    <property type="gene ID" value="ENSTGUG00000021720.1"/>
</dbReference>